<proteinExistence type="inferred from homology"/>
<name>A0A1Q2MB19_9BACT</name>
<dbReference type="GO" id="GO:0005737">
    <property type="term" value="C:cytoplasm"/>
    <property type="evidence" value="ECO:0007669"/>
    <property type="project" value="UniProtKB-SubCell"/>
</dbReference>
<evidence type="ECO:0000256" key="1">
    <source>
        <dbReference type="ARBA" id="ARBA00006975"/>
    </source>
</evidence>
<dbReference type="InterPro" id="IPR020818">
    <property type="entry name" value="Chaperonin_GroES"/>
</dbReference>
<dbReference type="HAMAP" id="MF_00580">
    <property type="entry name" value="CH10"/>
    <property type="match status" value="1"/>
</dbReference>
<dbReference type="NCBIfam" id="NF001531">
    <property type="entry name" value="PRK00364.2-2"/>
    <property type="match status" value="1"/>
</dbReference>
<evidence type="ECO:0000256" key="3">
    <source>
        <dbReference type="HAMAP-Rule" id="MF_00580"/>
    </source>
</evidence>
<reference evidence="6" key="1">
    <citation type="submission" date="2017-02" db="EMBL/GenBank/DDBJ databases">
        <title>Comparative genomics and description of representatives of a novel lineage of planctomycetes thriving in anoxic sediments.</title>
        <authorList>
            <person name="Spring S."/>
            <person name="Bunk B."/>
            <person name="Sproer C."/>
        </authorList>
    </citation>
    <scope>NUCLEOTIDE SEQUENCE [LARGE SCALE GENOMIC DNA]</scope>
    <source>
        <strain evidence="6">SM-Chi-D1</strain>
    </source>
</reference>
<dbReference type="GO" id="GO:0005524">
    <property type="term" value="F:ATP binding"/>
    <property type="evidence" value="ECO:0007669"/>
    <property type="project" value="InterPro"/>
</dbReference>
<dbReference type="STRING" id="1851148.SMSP2_00259"/>
<evidence type="ECO:0000256" key="4">
    <source>
        <dbReference type="RuleBase" id="RU000535"/>
    </source>
</evidence>
<evidence type="ECO:0000313" key="6">
    <source>
        <dbReference type="Proteomes" id="UP000188181"/>
    </source>
</evidence>
<dbReference type="GO" id="GO:0051087">
    <property type="term" value="F:protein-folding chaperone binding"/>
    <property type="evidence" value="ECO:0007669"/>
    <property type="project" value="TreeGrafter"/>
</dbReference>
<dbReference type="Gene3D" id="2.30.33.40">
    <property type="entry name" value="GroES chaperonin"/>
    <property type="match status" value="1"/>
</dbReference>
<dbReference type="FunFam" id="2.30.33.40:FF:000001">
    <property type="entry name" value="10 kDa chaperonin"/>
    <property type="match status" value="1"/>
</dbReference>
<evidence type="ECO:0000313" key="5">
    <source>
        <dbReference type="EMBL" id="AQQ69925.1"/>
    </source>
</evidence>
<organism evidence="5 6">
    <name type="scientific">Limihaloglobus sulfuriphilus</name>
    <dbReference type="NCBI Taxonomy" id="1851148"/>
    <lineage>
        <taxon>Bacteria</taxon>
        <taxon>Pseudomonadati</taxon>
        <taxon>Planctomycetota</taxon>
        <taxon>Phycisphaerae</taxon>
        <taxon>Sedimentisphaerales</taxon>
        <taxon>Sedimentisphaeraceae</taxon>
        <taxon>Limihaloglobus</taxon>
    </lineage>
</organism>
<accession>A0A1Q2MB19</accession>
<sequence length="96" mass="10296">MKIKPLNDRVVVAPEEAQEKTSGGIYLPDKAKEKPLMGKVVAVGTGKLLDNGKRAPMSVSKGDVVAFGQYGGSDVKIDGKEYKILHESEILGVIEK</sequence>
<dbReference type="AlphaFoldDB" id="A0A1Q2MB19"/>
<keyword evidence="2 3" id="KW-0143">Chaperone</keyword>
<dbReference type="Proteomes" id="UP000188181">
    <property type="component" value="Chromosome"/>
</dbReference>
<comment type="subcellular location">
    <subcellularLocation>
        <location evidence="3">Cytoplasm</location>
    </subcellularLocation>
</comment>
<dbReference type="RefSeq" id="WP_146682227.1">
    <property type="nucleotide sequence ID" value="NZ_CP019646.1"/>
</dbReference>
<comment type="similarity">
    <text evidence="1 3 4">Belongs to the GroES chaperonin family.</text>
</comment>
<dbReference type="SUPFAM" id="SSF50129">
    <property type="entry name" value="GroES-like"/>
    <property type="match status" value="1"/>
</dbReference>
<dbReference type="NCBIfam" id="NF001533">
    <property type="entry name" value="PRK00364.2-4"/>
    <property type="match status" value="1"/>
</dbReference>
<dbReference type="Pfam" id="PF00166">
    <property type="entry name" value="Cpn10"/>
    <property type="match status" value="1"/>
</dbReference>
<protein>
    <recommendedName>
        <fullName evidence="3">Co-chaperonin GroES</fullName>
    </recommendedName>
    <alternativeName>
        <fullName evidence="3">10 kDa chaperonin</fullName>
    </alternativeName>
    <alternativeName>
        <fullName evidence="3">Chaperonin-10</fullName>
        <shortName evidence="3">Cpn10</shortName>
    </alternativeName>
</protein>
<evidence type="ECO:0000256" key="2">
    <source>
        <dbReference type="ARBA" id="ARBA00023186"/>
    </source>
</evidence>
<dbReference type="OrthoDB" id="9806791at2"/>
<comment type="subunit">
    <text evidence="3">Heptamer of 7 subunits arranged in a ring. Interacts with the chaperonin GroEL.</text>
</comment>
<dbReference type="GO" id="GO:0046872">
    <property type="term" value="F:metal ion binding"/>
    <property type="evidence" value="ECO:0007669"/>
    <property type="project" value="TreeGrafter"/>
</dbReference>
<dbReference type="SMART" id="SM00883">
    <property type="entry name" value="Cpn10"/>
    <property type="match status" value="1"/>
</dbReference>
<keyword evidence="6" id="KW-1185">Reference proteome</keyword>
<dbReference type="PANTHER" id="PTHR10772">
    <property type="entry name" value="10 KDA HEAT SHOCK PROTEIN"/>
    <property type="match status" value="1"/>
</dbReference>
<dbReference type="GO" id="GO:0051082">
    <property type="term" value="F:unfolded protein binding"/>
    <property type="evidence" value="ECO:0007669"/>
    <property type="project" value="TreeGrafter"/>
</dbReference>
<dbReference type="NCBIfam" id="NF001534">
    <property type="entry name" value="PRK00364.2-5"/>
    <property type="match status" value="1"/>
</dbReference>
<dbReference type="CDD" id="cd00320">
    <property type="entry name" value="cpn10"/>
    <property type="match status" value="1"/>
</dbReference>
<dbReference type="PANTHER" id="PTHR10772:SF58">
    <property type="entry name" value="CO-CHAPERONIN GROES"/>
    <property type="match status" value="1"/>
</dbReference>
<dbReference type="PRINTS" id="PR00297">
    <property type="entry name" value="CHAPERONIN10"/>
</dbReference>
<dbReference type="EMBL" id="CP019646">
    <property type="protein sequence ID" value="AQQ69925.1"/>
    <property type="molecule type" value="Genomic_DNA"/>
</dbReference>
<dbReference type="KEGG" id="pbas:SMSP2_00259"/>
<keyword evidence="3" id="KW-0963">Cytoplasm</keyword>
<comment type="function">
    <text evidence="3 4">Together with the chaperonin GroEL, plays an essential role in assisting protein folding. The GroEL-GroES system forms a nano-cage that allows encapsulation of the non-native substrate proteins and provides a physical environment optimized to promote and accelerate protein folding. GroES binds to the apical surface of the GroEL ring, thereby capping the opening of the GroEL channel.</text>
</comment>
<dbReference type="InterPro" id="IPR037124">
    <property type="entry name" value="Chaperonin_GroES_sf"/>
</dbReference>
<dbReference type="InterPro" id="IPR011032">
    <property type="entry name" value="GroES-like_sf"/>
</dbReference>
<dbReference type="GO" id="GO:0044183">
    <property type="term" value="F:protein folding chaperone"/>
    <property type="evidence" value="ECO:0007669"/>
    <property type="project" value="InterPro"/>
</dbReference>
<gene>
    <name evidence="3" type="primary">groES</name>
    <name evidence="3" type="synonym">groS</name>
    <name evidence="5" type="ORF">SMSP2_00259</name>
</gene>